<organism evidence="2 3">
    <name type="scientific">Leptosia nina</name>
    <dbReference type="NCBI Taxonomy" id="320188"/>
    <lineage>
        <taxon>Eukaryota</taxon>
        <taxon>Metazoa</taxon>
        <taxon>Ecdysozoa</taxon>
        <taxon>Arthropoda</taxon>
        <taxon>Hexapoda</taxon>
        <taxon>Insecta</taxon>
        <taxon>Pterygota</taxon>
        <taxon>Neoptera</taxon>
        <taxon>Endopterygota</taxon>
        <taxon>Lepidoptera</taxon>
        <taxon>Glossata</taxon>
        <taxon>Ditrysia</taxon>
        <taxon>Papilionoidea</taxon>
        <taxon>Pieridae</taxon>
        <taxon>Pierinae</taxon>
        <taxon>Leptosia</taxon>
    </lineage>
</organism>
<protein>
    <submittedName>
        <fullName evidence="2">Uncharacterized protein</fullName>
    </submittedName>
</protein>
<evidence type="ECO:0000313" key="2">
    <source>
        <dbReference type="EMBL" id="CAK1545040.1"/>
    </source>
</evidence>
<dbReference type="EMBL" id="CAVLEF010000006">
    <property type="protein sequence ID" value="CAK1545040.1"/>
    <property type="molecule type" value="Genomic_DNA"/>
</dbReference>
<feature type="compositionally biased region" description="Basic and acidic residues" evidence="1">
    <location>
        <begin position="15"/>
        <end position="27"/>
    </location>
</feature>
<comment type="caution">
    <text evidence="2">The sequence shown here is derived from an EMBL/GenBank/DDBJ whole genome shotgun (WGS) entry which is preliminary data.</text>
</comment>
<keyword evidence="3" id="KW-1185">Reference proteome</keyword>
<feature type="compositionally biased region" description="Pro residues" evidence="1">
    <location>
        <begin position="61"/>
        <end position="74"/>
    </location>
</feature>
<reference evidence="2 3" key="1">
    <citation type="submission" date="2023-11" db="EMBL/GenBank/DDBJ databases">
        <authorList>
            <person name="Okamura Y."/>
        </authorList>
    </citation>
    <scope>NUCLEOTIDE SEQUENCE [LARGE SCALE GENOMIC DNA]</scope>
</reference>
<sequence>MLPGKMRTAPPWADVDSKGSDATERGDVTNARRRATDWRLARSARGGGLGLTRRRRSSAPAPRPAPLRPPPATH</sequence>
<evidence type="ECO:0000313" key="3">
    <source>
        <dbReference type="Proteomes" id="UP001497472"/>
    </source>
</evidence>
<dbReference type="Proteomes" id="UP001497472">
    <property type="component" value="Unassembled WGS sequence"/>
</dbReference>
<proteinExistence type="predicted"/>
<dbReference type="AlphaFoldDB" id="A0AAV1J9A0"/>
<name>A0AAV1J9A0_9NEOP</name>
<evidence type="ECO:0000256" key="1">
    <source>
        <dbReference type="SAM" id="MobiDB-lite"/>
    </source>
</evidence>
<feature type="region of interest" description="Disordered" evidence="1">
    <location>
        <begin position="1"/>
        <end position="74"/>
    </location>
</feature>
<gene>
    <name evidence="2" type="ORF">LNINA_LOCUS4735</name>
</gene>
<accession>A0AAV1J9A0</accession>